<comment type="caution">
    <text evidence="2">The sequence shown here is derived from an EMBL/GenBank/DDBJ whole genome shotgun (WGS) entry which is preliminary data.</text>
</comment>
<feature type="domain" description="Amidohydrolase-related" evidence="1">
    <location>
        <begin position="24"/>
        <end position="288"/>
    </location>
</feature>
<protein>
    <submittedName>
        <fullName evidence="2">Putative TIM-barrel fold metal-dependent hydrolase</fullName>
    </submittedName>
</protein>
<keyword evidence="3" id="KW-1185">Reference proteome</keyword>
<evidence type="ECO:0000313" key="3">
    <source>
        <dbReference type="Proteomes" id="UP000320653"/>
    </source>
</evidence>
<dbReference type="PANTHER" id="PTHR35563">
    <property type="entry name" value="BARREL METAL-DEPENDENT HYDROLASE, PUTATIVE (AFU_ORTHOLOGUE AFUA_1G16240)-RELATED"/>
    <property type="match status" value="1"/>
</dbReference>
<dbReference type="Gene3D" id="3.20.20.140">
    <property type="entry name" value="Metal-dependent hydrolases"/>
    <property type="match status" value="1"/>
</dbReference>
<dbReference type="GO" id="GO:0016787">
    <property type="term" value="F:hydrolase activity"/>
    <property type="evidence" value="ECO:0007669"/>
    <property type="project" value="UniProtKB-KW"/>
</dbReference>
<dbReference type="InterPro" id="IPR052358">
    <property type="entry name" value="Aro_Compnd_Degr_Hydrolases"/>
</dbReference>
<keyword evidence="2" id="KW-0378">Hydrolase</keyword>
<dbReference type="SUPFAM" id="SSF51556">
    <property type="entry name" value="Metallo-dependent hydrolases"/>
    <property type="match status" value="1"/>
</dbReference>
<dbReference type="Proteomes" id="UP000320653">
    <property type="component" value="Unassembled WGS sequence"/>
</dbReference>
<gene>
    <name evidence="2" type="ORF">FHW37_11276</name>
</gene>
<dbReference type="InterPro" id="IPR006680">
    <property type="entry name" value="Amidohydro-rel"/>
</dbReference>
<proteinExistence type="predicted"/>
<evidence type="ECO:0000313" key="2">
    <source>
        <dbReference type="EMBL" id="TWF47437.1"/>
    </source>
</evidence>
<organism evidence="2 3">
    <name type="scientific">Neorhizobium alkalisoli</name>
    <dbReference type="NCBI Taxonomy" id="528178"/>
    <lineage>
        <taxon>Bacteria</taxon>
        <taxon>Pseudomonadati</taxon>
        <taxon>Pseudomonadota</taxon>
        <taxon>Alphaproteobacteria</taxon>
        <taxon>Hyphomicrobiales</taxon>
        <taxon>Rhizobiaceae</taxon>
        <taxon>Rhizobium/Agrobacterium group</taxon>
        <taxon>Neorhizobium</taxon>
    </lineage>
</organism>
<dbReference type="PANTHER" id="PTHR35563:SF2">
    <property type="entry name" value="BARREL METAL-DEPENDENT HYDROLASE, PUTATIVE (AFU_ORTHOLOGUE AFUA_1G16240)-RELATED"/>
    <property type="match status" value="1"/>
</dbReference>
<evidence type="ECO:0000259" key="1">
    <source>
        <dbReference type="Pfam" id="PF04909"/>
    </source>
</evidence>
<dbReference type="RefSeq" id="WP_145642683.1">
    <property type="nucleotide sequence ID" value="NZ_VIWP01000012.1"/>
</dbReference>
<name>A0A561QAR6_9HYPH</name>
<dbReference type="AlphaFoldDB" id="A0A561QAR6"/>
<dbReference type="Pfam" id="PF04909">
    <property type="entry name" value="Amidohydro_2"/>
    <property type="match status" value="1"/>
</dbReference>
<dbReference type="OrthoDB" id="9787654at2"/>
<reference evidence="2 3" key="1">
    <citation type="submission" date="2019-06" db="EMBL/GenBank/DDBJ databases">
        <title>Sorghum-associated microbial communities from plants grown in Nebraska, USA.</title>
        <authorList>
            <person name="Schachtman D."/>
        </authorList>
    </citation>
    <scope>NUCLEOTIDE SEQUENCE [LARGE SCALE GENOMIC DNA]</scope>
    <source>
        <strain evidence="2 3">1225</strain>
    </source>
</reference>
<sequence length="290" mass="32329">MPNQDDYIPRPLSKPGKPLPAGAWDCHSHVFGPFDRYPIRKGHRYTPPEAPWQDYEAMRAAAGFDNGSLVHASSAAYDNSGTLEAISKAKGRVIGVAVPAPDASDAELQALHAAGVRAVRFAPAREQEDAPGTLDFDVMQRWAPRLKELGWHIQVHNGLSNIVEHLPIFRTMSVPVVIDHLGGVKPDVDPDGSEFRALLDYARHHDVYVKLTLRVASKAPDYSDVRAFHDRWVETIPDRVIFGSDWPFINRRTDPPLVGHLVDVFDAWVPDETLRRKVFVDTPLRLFGAA</sequence>
<dbReference type="EMBL" id="VIWP01000012">
    <property type="protein sequence ID" value="TWF47437.1"/>
    <property type="molecule type" value="Genomic_DNA"/>
</dbReference>
<accession>A0A561QAR6</accession>
<dbReference type="InterPro" id="IPR032466">
    <property type="entry name" value="Metal_Hydrolase"/>
</dbReference>